<feature type="domain" description="Glyoxalase/fosfomycin resistance/dioxygenase" evidence="1">
    <location>
        <begin position="5"/>
        <end position="51"/>
    </location>
</feature>
<sequence length="89" mass="10310">MKNLGIHHVSSLVSDIHQSYDFYHNTLGLKLLIKTVNQDEKTMYHLFFSDTTGRGGTEFTLFQINTFKKILSEQTPLNELFLLCQMLTL</sequence>
<proteinExistence type="predicted"/>
<dbReference type="InterPro" id="IPR052537">
    <property type="entry name" value="Extradiol_RC_dioxygenase"/>
</dbReference>
<name>A0A7X6I3N1_9ENTE</name>
<dbReference type="EMBL" id="JAAVMB010000008">
    <property type="protein sequence ID" value="NKC68004.1"/>
    <property type="molecule type" value="Genomic_DNA"/>
</dbReference>
<dbReference type="SUPFAM" id="SSF54593">
    <property type="entry name" value="Glyoxalase/Bleomycin resistance protein/Dihydroxybiphenyl dioxygenase"/>
    <property type="match status" value="1"/>
</dbReference>
<dbReference type="RefSeq" id="WP_167807221.1">
    <property type="nucleotide sequence ID" value="NZ_JAAVMB010000008.1"/>
</dbReference>
<accession>A0A7X6I3N1</accession>
<dbReference type="InterPro" id="IPR029068">
    <property type="entry name" value="Glyas_Bleomycin-R_OHBP_Dase"/>
</dbReference>
<gene>
    <name evidence="2" type="ORF">HED35_07885</name>
</gene>
<dbReference type="Proteomes" id="UP000521358">
    <property type="component" value="Unassembled WGS sequence"/>
</dbReference>
<protein>
    <recommendedName>
        <fullName evidence="1">Glyoxalase/fosfomycin resistance/dioxygenase domain-containing protein</fullName>
    </recommendedName>
</protein>
<evidence type="ECO:0000313" key="3">
    <source>
        <dbReference type="Proteomes" id="UP000521358"/>
    </source>
</evidence>
<dbReference type="Pfam" id="PF00903">
    <property type="entry name" value="Glyoxalase"/>
    <property type="match status" value="1"/>
</dbReference>
<evidence type="ECO:0000259" key="1">
    <source>
        <dbReference type="Pfam" id="PF00903"/>
    </source>
</evidence>
<dbReference type="PANTHER" id="PTHR36110:SF4">
    <property type="entry name" value="RING-CLEAVING DIOXYGENASE MHQA-RELATED"/>
    <property type="match status" value="1"/>
</dbReference>
<dbReference type="Gene3D" id="3.10.180.10">
    <property type="entry name" value="2,3-Dihydroxybiphenyl 1,2-Dioxygenase, domain 1"/>
    <property type="match status" value="1"/>
</dbReference>
<comment type="caution">
    <text evidence="2">The sequence shown here is derived from an EMBL/GenBank/DDBJ whole genome shotgun (WGS) entry which is preliminary data.</text>
</comment>
<evidence type="ECO:0000313" key="2">
    <source>
        <dbReference type="EMBL" id="NKC68004.1"/>
    </source>
</evidence>
<dbReference type="InterPro" id="IPR004360">
    <property type="entry name" value="Glyas_Fos-R_dOase_dom"/>
</dbReference>
<dbReference type="AlphaFoldDB" id="A0A7X6I3N1"/>
<dbReference type="PANTHER" id="PTHR36110">
    <property type="entry name" value="RING-CLEAVING DIOXYGENASE MHQE-RELATED"/>
    <property type="match status" value="1"/>
</dbReference>
<reference evidence="2 3" key="1">
    <citation type="submission" date="2020-03" db="EMBL/GenBank/DDBJ databases">
        <title>Bacterial samples isolated from urine from healthy bovine heifers (Gyr breed).</title>
        <authorList>
            <person name="Giannattasio-Ferraz S."/>
            <person name="Maskeri L."/>
            <person name="Penido A."/>
            <person name="Barbosa-Stancioli E.F."/>
            <person name="Putonti C."/>
        </authorList>
    </citation>
    <scope>NUCLEOTIDE SEQUENCE [LARGE SCALE GENOMIC DNA]</scope>
    <source>
        <strain evidence="2 3">UFMG-H7</strain>
    </source>
</reference>
<organism evidence="2 3">
    <name type="scientific">Vagococcus fluvialis</name>
    <dbReference type="NCBI Taxonomy" id="2738"/>
    <lineage>
        <taxon>Bacteria</taxon>
        <taxon>Bacillati</taxon>
        <taxon>Bacillota</taxon>
        <taxon>Bacilli</taxon>
        <taxon>Lactobacillales</taxon>
        <taxon>Enterococcaceae</taxon>
        <taxon>Vagococcus</taxon>
    </lineage>
</organism>